<organism evidence="1 2">
    <name type="scientific">Corynascus novoguineensis</name>
    <dbReference type="NCBI Taxonomy" id="1126955"/>
    <lineage>
        <taxon>Eukaryota</taxon>
        <taxon>Fungi</taxon>
        <taxon>Dikarya</taxon>
        <taxon>Ascomycota</taxon>
        <taxon>Pezizomycotina</taxon>
        <taxon>Sordariomycetes</taxon>
        <taxon>Sordariomycetidae</taxon>
        <taxon>Sordariales</taxon>
        <taxon>Chaetomiaceae</taxon>
        <taxon>Corynascus</taxon>
    </lineage>
</organism>
<name>A0AAN7HQH7_9PEZI</name>
<dbReference type="EMBL" id="MU857636">
    <property type="protein sequence ID" value="KAK4248523.1"/>
    <property type="molecule type" value="Genomic_DNA"/>
</dbReference>
<gene>
    <name evidence="1" type="ORF">C7999DRAFT_13537</name>
</gene>
<protein>
    <submittedName>
        <fullName evidence="1">Uncharacterized protein</fullName>
    </submittedName>
</protein>
<reference evidence="1" key="1">
    <citation type="journal article" date="2023" name="Mol. Phylogenet. Evol.">
        <title>Genome-scale phylogeny and comparative genomics of the fungal order Sordariales.</title>
        <authorList>
            <person name="Hensen N."/>
            <person name="Bonometti L."/>
            <person name="Westerberg I."/>
            <person name="Brannstrom I.O."/>
            <person name="Guillou S."/>
            <person name="Cros-Aarteil S."/>
            <person name="Calhoun S."/>
            <person name="Haridas S."/>
            <person name="Kuo A."/>
            <person name="Mondo S."/>
            <person name="Pangilinan J."/>
            <person name="Riley R."/>
            <person name="LaButti K."/>
            <person name="Andreopoulos B."/>
            <person name="Lipzen A."/>
            <person name="Chen C."/>
            <person name="Yan M."/>
            <person name="Daum C."/>
            <person name="Ng V."/>
            <person name="Clum A."/>
            <person name="Steindorff A."/>
            <person name="Ohm R.A."/>
            <person name="Martin F."/>
            <person name="Silar P."/>
            <person name="Natvig D.O."/>
            <person name="Lalanne C."/>
            <person name="Gautier V."/>
            <person name="Ament-Velasquez S.L."/>
            <person name="Kruys A."/>
            <person name="Hutchinson M.I."/>
            <person name="Powell A.J."/>
            <person name="Barry K."/>
            <person name="Miller A.N."/>
            <person name="Grigoriev I.V."/>
            <person name="Debuchy R."/>
            <person name="Gladieux P."/>
            <person name="Hiltunen Thoren M."/>
            <person name="Johannesson H."/>
        </authorList>
    </citation>
    <scope>NUCLEOTIDE SEQUENCE</scope>
    <source>
        <strain evidence="1">CBS 359.72</strain>
    </source>
</reference>
<reference evidence="1" key="2">
    <citation type="submission" date="2023-05" db="EMBL/GenBank/DDBJ databases">
        <authorList>
            <consortium name="Lawrence Berkeley National Laboratory"/>
            <person name="Steindorff A."/>
            <person name="Hensen N."/>
            <person name="Bonometti L."/>
            <person name="Westerberg I."/>
            <person name="Brannstrom I.O."/>
            <person name="Guillou S."/>
            <person name="Cros-Aarteil S."/>
            <person name="Calhoun S."/>
            <person name="Haridas S."/>
            <person name="Kuo A."/>
            <person name="Mondo S."/>
            <person name="Pangilinan J."/>
            <person name="Riley R."/>
            <person name="Labutti K."/>
            <person name="Andreopoulos B."/>
            <person name="Lipzen A."/>
            <person name="Chen C."/>
            <person name="Yanf M."/>
            <person name="Daum C."/>
            <person name="Ng V."/>
            <person name="Clum A."/>
            <person name="Ohm R."/>
            <person name="Martin F."/>
            <person name="Silar P."/>
            <person name="Natvig D."/>
            <person name="Lalanne C."/>
            <person name="Gautier V."/>
            <person name="Ament-Velasquez S.L."/>
            <person name="Kruys A."/>
            <person name="Hutchinson M.I."/>
            <person name="Powell A.J."/>
            <person name="Barry K."/>
            <person name="Miller A.N."/>
            <person name="Grigoriev I.V."/>
            <person name="Debuchy R."/>
            <person name="Gladieux P."/>
            <person name="Thoren M.H."/>
            <person name="Johannesson H."/>
        </authorList>
    </citation>
    <scope>NUCLEOTIDE SEQUENCE</scope>
    <source>
        <strain evidence="1">CBS 359.72</strain>
    </source>
</reference>
<keyword evidence="2" id="KW-1185">Reference proteome</keyword>
<proteinExistence type="predicted"/>
<sequence length="300" mass="32371">MTYIDELYRQLGNATVDIRAAKVDLHATHWVGSAFRELNDDGEEGDDVGPTVWGKERTSAALATGSACIAMMETGTFNFQPSDLSSVFALCSADSLYIASAVLSDPAQVNSQQAGIIRVTGNICRAGMALMVPPKSPVMRDYEVDDCYLYQHHVFNGVFDDSFGGTSLQLTLTGWEQPLNIDTSGGIDVEAYYLETVISVYGRDKWIADLDILESYRSDRLLQTFLAHQSCACACSSSPAVTEAHARAKPTDGEVKMPLRLISVGNFAEIIVAHSEPGIVTASGKWQARLAATSICIAKG</sequence>
<comment type="caution">
    <text evidence="1">The sequence shown here is derived from an EMBL/GenBank/DDBJ whole genome shotgun (WGS) entry which is preliminary data.</text>
</comment>
<dbReference type="Proteomes" id="UP001303647">
    <property type="component" value="Unassembled WGS sequence"/>
</dbReference>
<dbReference type="AlphaFoldDB" id="A0AAN7HQH7"/>
<accession>A0AAN7HQH7</accession>
<evidence type="ECO:0000313" key="2">
    <source>
        <dbReference type="Proteomes" id="UP001303647"/>
    </source>
</evidence>
<evidence type="ECO:0000313" key="1">
    <source>
        <dbReference type="EMBL" id="KAK4248523.1"/>
    </source>
</evidence>